<dbReference type="RefSeq" id="WP_184247548.1">
    <property type="nucleotide sequence ID" value="NZ_BAAACU010000053.1"/>
</dbReference>
<gene>
    <name evidence="1" type="ORF">GGQ92_001863</name>
</gene>
<name>A0A841RN75_9BACI</name>
<dbReference type="AlphaFoldDB" id="A0A841RN75"/>
<dbReference type="Pfam" id="PF22871">
    <property type="entry name" value="AimR"/>
    <property type="match status" value="1"/>
</dbReference>
<dbReference type="NCBIfam" id="NF038310">
    <property type="entry name" value="lysogeny_AimR"/>
    <property type="match status" value="1"/>
</dbReference>
<evidence type="ECO:0000313" key="1">
    <source>
        <dbReference type="EMBL" id="MBB6513073.1"/>
    </source>
</evidence>
<sequence length="344" mass="40806">MNKIQIEEFFDADKERPLSLVYLQCKNQPNEREIMTKYCLETNEPANQRVALEYLYSNGLFQQLGILIEKNRQSDNKDNQMWGKMYQILCERKKIATKQLKPSTPWKHLNAIERLKIEDDNYPILLLKSLIYIYTFFDSNQYGKIGTYKARINGYLSEIRDPLLHELFRMRINEILLVYHWKRNELILSRKYGYELLNTLSNKRKIIDVHNILAQGYLFESYEQSYSHVTSALAIAESIQYERAIYGISNYTLPFISSYHGETQGITTEDYAEKAHVALANGDRNTCIRLLEKIEDKTPFQDYYLGKAKRDKDLLVNSYRRFIEERDDYFYARLPLEALKELDI</sequence>
<organism evidence="1 2">
    <name type="scientific">Gracilibacillus halotolerans</name>
    <dbReference type="NCBI Taxonomy" id="74386"/>
    <lineage>
        <taxon>Bacteria</taxon>
        <taxon>Bacillati</taxon>
        <taxon>Bacillota</taxon>
        <taxon>Bacilli</taxon>
        <taxon>Bacillales</taxon>
        <taxon>Bacillaceae</taxon>
        <taxon>Gracilibacillus</taxon>
    </lineage>
</organism>
<evidence type="ECO:0000313" key="2">
    <source>
        <dbReference type="Proteomes" id="UP000572212"/>
    </source>
</evidence>
<proteinExistence type="predicted"/>
<dbReference type="InterPro" id="IPR047705">
    <property type="entry name" value="AimR-like"/>
</dbReference>
<reference evidence="1 2" key="1">
    <citation type="submission" date="2020-08" db="EMBL/GenBank/DDBJ databases">
        <title>Genomic Encyclopedia of Type Strains, Phase IV (KMG-IV): sequencing the most valuable type-strain genomes for metagenomic binning, comparative biology and taxonomic classification.</title>
        <authorList>
            <person name="Goeker M."/>
        </authorList>
    </citation>
    <scope>NUCLEOTIDE SEQUENCE [LARGE SCALE GENOMIC DNA]</scope>
    <source>
        <strain evidence="1 2">DSM 11805</strain>
    </source>
</reference>
<protein>
    <submittedName>
        <fullName evidence="1">Uncharacterized protein</fullName>
    </submittedName>
</protein>
<comment type="caution">
    <text evidence="1">The sequence shown here is derived from an EMBL/GenBank/DDBJ whole genome shotgun (WGS) entry which is preliminary data.</text>
</comment>
<dbReference type="Proteomes" id="UP000572212">
    <property type="component" value="Unassembled WGS sequence"/>
</dbReference>
<accession>A0A841RN75</accession>
<dbReference type="EMBL" id="JACHON010000007">
    <property type="protein sequence ID" value="MBB6513073.1"/>
    <property type="molecule type" value="Genomic_DNA"/>
</dbReference>
<keyword evidence="2" id="KW-1185">Reference proteome</keyword>